<dbReference type="AlphaFoldDB" id="A0A926EME1"/>
<dbReference type="InterPro" id="IPR050271">
    <property type="entry name" value="UDP-glycosyltransferase"/>
</dbReference>
<keyword evidence="2" id="KW-0808">Transferase</keyword>
<dbReference type="GO" id="GO:0008194">
    <property type="term" value="F:UDP-glycosyltransferase activity"/>
    <property type="evidence" value="ECO:0007669"/>
    <property type="project" value="InterPro"/>
</dbReference>
<dbReference type="EMBL" id="JACRSY010000027">
    <property type="protein sequence ID" value="MBC8580757.1"/>
    <property type="molecule type" value="Genomic_DNA"/>
</dbReference>
<comment type="caution">
    <text evidence="4">The sequence shown here is derived from an EMBL/GenBank/DDBJ whole genome shotgun (WGS) entry which is preliminary data.</text>
</comment>
<evidence type="ECO:0000256" key="1">
    <source>
        <dbReference type="ARBA" id="ARBA00022676"/>
    </source>
</evidence>
<dbReference type="CDD" id="cd03784">
    <property type="entry name" value="GT1_Gtf-like"/>
    <property type="match status" value="1"/>
</dbReference>
<dbReference type="PANTHER" id="PTHR48043:SF145">
    <property type="entry name" value="FI06409P-RELATED"/>
    <property type="match status" value="1"/>
</dbReference>
<proteinExistence type="predicted"/>
<evidence type="ECO:0000259" key="3">
    <source>
        <dbReference type="Pfam" id="PF06722"/>
    </source>
</evidence>
<dbReference type="Pfam" id="PF06722">
    <property type="entry name" value="EryCIII-like_C"/>
    <property type="match status" value="1"/>
</dbReference>
<keyword evidence="1" id="KW-0328">Glycosyltransferase</keyword>
<dbReference type="SUPFAM" id="SSF53756">
    <property type="entry name" value="UDP-Glycosyltransferase/glycogen phosphorylase"/>
    <property type="match status" value="1"/>
</dbReference>
<protein>
    <recommendedName>
        <fullName evidence="3">Erythromycin biosynthesis protein CIII-like C-terminal domain-containing protein</fullName>
    </recommendedName>
</protein>
<dbReference type="GO" id="GO:0016758">
    <property type="term" value="F:hexosyltransferase activity"/>
    <property type="evidence" value="ECO:0007669"/>
    <property type="project" value="UniProtKB-ARBA"/>
</dbReference>
<dbReference type="InterPro" id="IPR010610">
    <property type="entry name" value="EryCIII-like_C"/>
</dbReference>
<sequence length="421" mass="48482">MGNIAFFSIPLFGHINYGLKIAARLMKRGHSIYYYSGIAFKDYIEQKGVQFCQYSDEIEQLFSQGSTYNPQATKAIDNKKVDYYQEIYYLGIHLFTITDIFMKKDIKELEKKNLNAVVFDNIAIWGKLIAKKLGILSFASGTPYCFNAKMIETYPEEFAKFILQEHDFSYDCVTPFIRICNKKLWRMYPELKEVSILDNYGGCGDFNFIYTSSRFQMHADLIDQKKNRFTGILVDEDDIKEDIEVYIEKDKKNIYISFGTIYNSTVLYQVCINALKDMDVNVLLSIGKANDASDFVSLPDNWHVRKNWPQIKVLQNIDVFISHGGNNSIREAANFGVPTLIIPQTGDHYLTAEDIKKNNMGIVIEGDVHEDILKESVYKCLYDEAIKQNCMEVAKEMQQLGGLSQVVEDIENYMERGGIYD</sequence>
<dbReference type="InterPro" id="IPR002213">
    <property type="entry name" value="UDP_glucos_trans"/>
</dbReference>
<evidence type="ECO:0000313" key="4">
    <source>
        <dbReference type="EMBL" id="MBC8580757.1"/>
    </source>
</evidence>
<organism evidence="4 5">
    <name type="scientific">Zhenhengia yiwuensis</name>
    <dbReference type="NCBI Taxonomy" id="2763666"/>
    <lineage>
        <taxon>Bacteria</taxon>
        <taxon>Bacillati</taxon>
        <taxon>Bacillota</taxon>
        <taxon>Clostridia</taxon>
        <taxon>Lachnospirales</taxon>
        <taxon>Lachnospiraceae</taxon>
        <taxon>Zhenhengia</taxon>
    </lineage>
</organism>
<dbReference type="Gene3D" id="3.40.50.2000">
    <property type="entry name" value="Glycogen Phosphorylase B"/>
    <property type="match status" value="2"/>
</dbReference>
<feature type="domain" description="Erythromycin biosynthesis protein CIII-like C-terminal" evidence="3">
    <location>
        <begin position="272"/>
        <end position="409"/>
    </location>
</feature>
<accession>A0A926EME1</accession>
<dbReference type="RefSeq" id="WP_249333468.1">
    <property type="nucleotide sequence ID" value="NZ_JACRSY010000027.1"/>
</dbReference>
<keyword evidence="5" id="KW-1185">Reference proteome</keyword>
<dbReference type="PANTHER" id="PTHR48043">
    <property type="entry name" value="EG:EG0003.4 PROTEIN-RELATED"/>
    <property type="match status" value="1"/>
</dbReference>
<dbReference type="Proteomes" id="UP000655830">
    <property type="component" value="Unassembled WGS sequence"/>
</dbReference>
<gene>
    <name evidence="4" type="ORF">H8718_14645</name>
</gene>
<name>A0A926EME1_9FIRM</name>
<evidence type="ECO:0000313" key="5">
    <source>
        <dbReference type="Proteomes" id="UP000655830"/>
    </source>
</evidence>
<evidence type="ECO:0000256" key="2">
    <source>
        <dbReference type="ARBA" id="ARBA00022679"/>
    </source>
</evidence>
<reference evidence="4" key="1">
    <citation type="submission" date="2020-08" db="EMBL/GenBank/DDBJ databases">
        <title>Genome public.</title>
        <authorList>
            <person name="Liu C."/>
            <person name="Sun Q."/>
        </authorList>
    </citation>
    <scope>NUCLEOTIDE SEQUENCE</scope>
    <source>
        <strain evidence="4">NSJ-12</strain>
    </source>
</reference>